<evidence type="ECO:0000313" key="2">
    <source>
        <dbReference type="EMBL" id="EQB54454.1"/>
    </source>
</evidence>
<reference evidence="3" key="1">
    <citation type="journal article" date="2013" name="Mol. Plant Microbe Interact.">
        <title>Global aspects of pacC regulation of pathogenicity genes in Colletotrichum gloeosporioides as revealed by transcriptome analysis.</title>
        <authorList>
            <person name="Alkan N."/>
            <person name="Meng X."/>
            <person name="Friedlander G."/>
            <person name="Reuveni E."/>
            <person name="Sukno S."/>
            <person name="Sherman A."/>
            <person name="Thon M."/>
            <person name="Fluhr R."/>
            <person name="Prusky D."/>
        </authorList>
    </citation>
    <scope>NUCLEOTIDE SEQUENCE [LARGE SCALE GENOMIC DNA]</scope>
    <source>
        <strain evidence="3">Cg-14</strain>
    </source>
</reference>
<organism evidence="2 3">
    <name type="scientific">Colletotrichum gloeosporioides (strain Cg-14)</name>
    <name type="common">Anthracnose fungus</name>
    <name type="synonym">Glomerella cingulata</name>
    <dbReference type="NCBI Taxonomy" id="1237896"/>
    <lineage>
        <taxon>Eukaryota</taxon>
        <taxon>Fungi</taxon>
        <taxon>Dikarya</taxon>
        <taxon>Ascomycota</taxon>
        <taxon>Pezizomycotina</taxon>
        <taxon>Sordariomycetes</taxon>
        <taxon>Hypocreomycetidae</taxon>
        <taxon>Glomerellales</taxon>
        <taxon>Glomerellaceae</taxon>
        <taxon>Colletotrichum</taxon>
        <taxon>Colletotrichum gloeosporioides species complex</taxon>
    </lineage>
</organism>
<dbReference type="AlphaFoldDB" id="T0KQW9"/>
<accession>T0KQW9</accession>
<sequence>MQRARATTASYLCMGRLRWTQVRRLDDDDDDNNNNNNNNNNKLT</sequence>
<dbReference type="HOGENOM" id="CLU_3224507_0_0_1"/>
<proteinExistence type="predicted"/>
<evidence type="ECO:0000313" key="3">
    <source>
        <dbReference type="Proteomes" id="UP000015530"/>
    </source>
</evidence>
<name>T0KQW9_COLGC</name>
<evidence type="ECO:0000256" key="1">
    <source>
        <dbReference type="SAM" id="MobiDB-lite"/>
    </source>
</evidence>
<comment type="caution">
    <text evidence="2">The sequence shown here is derived from an EMBL/GenBank/DDBJ whole genome shotgun (WGS) entry which is preliminary data.</text>
</comment>
<dbReference type="EMBL" id="AMYD01001134">
    <property type="protein sequence ID" value="EQB54454.1"/>
    <property type="molecule type" value="Genomic_DNA"/>
</dbReference>
<feature type="region of interest" description="Disordered" evidence="1">
    <location>
        <begin position="23"/>
        <end position="44"/>
    </location>
</feature>
<gene>
    <name evidence="2" type="ORF">CGLO_05715</name>
</gene>
<dbReference type="Proteomes" id="UP000015530">
    <property type="component" value="Unassembled WGS sequence"/>
</dbReference>
<feature type="compositionally biased region" description="Low complexity" evidence="1">
    <location>
        <begin position="33"/>
        <end position="44"/>
    </location>
</feature>
<protein>
    <submittedName>
        <fullName evidence="2">Uncharacterized protein</fullName>
    </submittedName>
</protein>